<proteinExistence type="predicted"/>
<dbReference type="InterPro" id="IPR002575">
    <property type="entry name" value="Aminoglycoside_PTrfase"/>
</dbReference>
<evidence type="ECO:0000313" key="2">
    <source>
        <dbReference type="EMBL" id="GGM19745.1"/>
    </source>
</evidence>
<dbReference type="InterPro" id="IPR011009">
    <property type="entry name" value="Kinase-like_dom_sf"/>
</dbReference>
<name>A0ABQ2GY64_9DEIO</name>
<dbReference type="EMBL" id="BMOM01000037">
    <property type="protein sequence ID" value="GGM19745.1"/>
    <property type="molecule type" value="Genomic_DNA"/>
</dbReference>
<dbReference type="RefSeq" id="WP_188905138.1">
    <property type="nucleotide sequence ID" value="NZ_BMOM01000037.1"/>
</dbReference>
<keyword evidence="3" id="KW-1185">Reference proteome</keyword>
<evidence type="ECO:0000313" key="3">
    <source>
        <dbReference type="Proteomes" id="UP000661918"/>
    </source>
</evidence>
<feature type="domain" description="Aminoglycoside phosphotransferase" evidence="1">
    <location>
        <begin position="29"/>
        <end position="134"/>
    </location>
</feature>
<comment type="caution">
    <text evidence="2">The sequence shown here is derived from an EMBL/GenBank/DDBJ whole genome shotgun (WGS) entry which is preliminary data.</text>
</comment>
<evidence type="ECO:0000259" key="1">
    <source>
        <dbReference type="Pfam" id="PF01636"/>
    </source>
</evidence>
<organism evidence="2 3">
    <name type="scientific">Deinococcus aerophilus</name>
    <dbReference type="NCBI Taxonomy" id="522488"/>
    <lineage>
        <taxon>Bacteria</taxon>
        <taxon>Thermotogati</taxon>
        <taxon>Deinococcota</taxon>
        <taxon>Deinococci</taxon>
        <taxon>Deinococcales</taxon>
        <taxon>Deinococcaceae</taxon>
        <taxon>Deinococcus</taxon>
    </lineage>
</organism>
<dbReference type="SUPFAM" id="SSF56112">
    <property type="entry name" value="Protein kinase-like (PK-like)"/>
    <property type="match status" value="1"/>
</dbReference>
<accession>A0ABQ2GY64</accession>
<protein>
    <recommendedName>
        <fullName evidence="1">Aminoglycoside phosphotransferase domain-containing protein</fullName>
    </recommendedName>
</protein>
<dbReference type="Pfam" id="PF01636">
    <property type="entry name" value="APH"/>
    <property type="match status" value="1"/>
</dbReference>
<dbReference type="Proteomes" id="UP000661918">
    <property type="component" value="Unassembled WGS sequence"/>
</dbReference>
<gene>
    <name evidence="2" type="ORF">GCM10010841_29710</name>
</gene>
<sequence>MPALPDLTPAELAAFSRQYGLRGTLERLPSAGIVNRVYRAVLKDREVVLRVPMPGDTEDTLTESVAVPAAFWAGVRTPELLIFDDERRVVEAPVTVYAFAPGCSLDGYGWAGREPQVLRAWREAGRELARLHRQVRVVSDPHGRLEVITPPDTALTLGRVTETRARFGNEKTVSDSLFIL</sequence>
<reference evidence="3" key="1">
    <citation type="journal article" date="2019" name="Int. J. Syst. Evol. Microbiol.">
        <title>The Global Catalogue of Microorganisms (GCM) 10K type strain sequencing project: providing services to taxonomists for standard genome sequencing and annotation.</title>
        <authorList>
            <consortium name="The Broad Institute Genomics Platform"/>
            <consortium name="The Broad Institute Genome Sequencing Center for Infectious Disease"/>
            <person name="Wu L."/>
            <person name="Ma J."/>
        </authorList>
    </citation>
    <scope>NUCLEOTIDE SEQUENCE [LARGE SCALE GENOMIC DNA]</scope>
    <source>
        <strain evidence="3">JCM 15443</strain>
    </source>
</reference>